<dbReference type="Pfam" id="PF00501">
    <property type="entry name" value="AMP-binding"/>
    <property type="match status" value="1"/>
</dbReference>
<organism evidence="3 4">
    <name type="scientific">Aplysia californica</name>
    <name type="common">California sea hare</name>
    <dbReference type="NCBI Taxonomy" id="6500"/>
    <lineage>
        <taxon>Eukaryota</taxon>
        <taxon>Metazoa</taxon>
        <taxon>Spiralia</taxon>
        <taxon>Lophotrochozoa</taxon>
        <taxon>Mollusca</taxon>
        <taxon>Gastropoda</taxon>
        <taxon>Heterobranchia</taxon>
        <taxon>Euthyneura</taxon>
        <taxon>Tectipleura</taxon>
        <taxon>Aplysiida</taxon>
        <taxon>Aplysioidea</taxon>
        <taxon>Aplysiidae</taxon>
        <taxon>Aplysia</taxon>
    </lineage>
</organism>
<dbReference type="GeneID" id="101859747"/>
<feature type="domain" description="AMP-binding enzyme C-terminal" evidence="2">
    <location>
        <begin position="469"/>
        <end position="549"/>
    </location>
</feature>
<evidence type="ECO:0000259" key="2">
    <source>
        <dbReference type="Pfam" id="PF13193"/>
    </source>
</evidence>
<name>A0ABM0ZVX5_APLCA</name>
<evidence type="ECO:0000313" key="4">
    <source>
        <dbReference type="RefSeq" id="XP_012935636.1"/>
    </source>
</evidence>
<dbReference type="PROSITE" id="PS00455">
    <property type="entry name" value="AMP_BINDING"/>
    <property type="match status" value="1"/>
</dbReference>
<dbReference type="InterPro" id="IPR045851">
    <property type="entry name" value="AMP-bd_C_sf"/>
</dbReference>
<dbReference type="InterPro" id="IPR020845">
    <property type="entry name" value="AMP-binding_CS"/>
</dbReference>
<gene>
    <name evidence="4" type="primary">LOC101859747</name>
</gene>
<dbReference type="RefSeq" id="XP_012935636.1">
    <property type="nucleotide sequence ID" value="XM_013080182.2"/>
</dbReference>
<sequence>MGCAISGIPDTDDTLCKRLKFLADNFPDRELFIFYDRGARDVYTSKELFQLGGKFAALLRQKGFQRHDMIVNVLPNSPERLITDVGIILAGCVAMNGQLVRADGADLFESAKKARCRAVVANLQDPGPSSNLFLPYSGEKDGSSKRFLDLKIDSTPELTSAINVFRTGSAKTLLEELRDSELDPLFEPCDPDDMVKVFTTSGSTGFSKMVPWTHRSLFNLWQAYVDFLGTYGPVREMGKGGYYNDRALGWTLGFPYGTLMYGLKRVLLDLWFVDAQVRSGAAMWNIISKEQCRSSSIMPIDMYNILEHVQETGDDSFRMDMCMISGQPLRKKLFLETLRISNTVSVVYGCTEVGAISGSILSEEQLQSLQDFYCGTVPPYLDLQVLDKDGTPCAPGEMGTLWVKGLTVFPGYLNQLEEKDPATIGSLHDDGWFDTNDNGYYDDKKNLYVIGRKNDIIMYGAFVVYPGWLEQRIVTHPKVREACVVPVPHPVLHHDICACVLTNPGSDLSEEELTKFCDQMFLDKSSEESTPRPKYFLIMDKYPTTSTGKTDRKELKRVAAEKFGIQ</sequence>
<proteinExistence type="predicted"/>
<keyword evidence="3" id="KW-1185">Reference proteome</keyword>
<dbReference type="SUPFAM" id="SSF56801">
    <property type="entry name" value="Acetyl-CoA synthetase-like"/>
    <property type="match status" value="1"/>
</dbReference>
<reference evidence="4" key="1">
    <citation type="submission" date="2025-08" db="UniProtKB">
        <authorList>
            <consortium name="RefSeq"/>
        </authorList>
    </citation>
    <scope>IDENTIFICATION</scope>
</reference>
<dbReference type="InterPro" id="IPR042099">
    <property type="entry name" value="ANL_N_sf"/>
</dbReference>
<dbReference type="Proteomes" id="UP000694888">
    <property type="component" value="Unplaced"/>
</dbReference>
<dbReference type="PANTHER" id="PTHR42814">
    <property type="entry name" value="AMP-BINDING DOMAIN-CONTAINING PROTEIN"/>
    <property type="match status" value="1"/>
</dbReference>
<dbReference type="InterPro" id="IPR000873">
    <property type="entry name" value="AMP-dep_synth/lig_dom"/>
</dbReference>
<evidence type="ECO:0000259" key="1">
    <source>
        <dbReference type="Pfam" id="PF00501"/>
    </source>
</evidence>
<dbReference type="Pfam" id="PF13193">
    <property type="entry name" value="AMP-binding_C"/>
    <property type="match status" value="1"/>
</dbReference>
<keyword evidence="4" id="KW-0436">Ligase</keyword>
<dbReference type="Gene3D" id="3.40.50.12780">
    <property type="entry name" value="N-terminal domain of ligase-like"/>
    <property type="match status" value="1"/>
</dbReference>
<dbReference type="PANTHER" id="PTHR42814:SF3">
    <property type="entry name" value="BETA-N-ACETYLHEXOSAMINIDASE"/>
    <property type="match status" value="1"/>
</dbReference>
<accession>A0ABM0ZVX5</accession>
<dbReference type="Gene3D" id="3.30.300.30">
    <property type="match status" value="1"/>
</dbReference>
<dbReference type="CDD" id="cd04433">
    <property type="entry name" value="AFD_class_I"/>
    <property type="match status" value="1"/>
</dbReference>
<evidence type="ECO:0000313" key="3">
    <source>
        <dbReference type="Proteomes" id="UP000694888"/>
    </source>
</evidence>
<dbReference type="GO" id="GO:0016874">
    <property type="term" value="F:ligase activity"/>
    <property type="evidence" value="ECO:0007669"/>
    <property type="project" value="UniProtKB-KW"/>
</dbReference>
<dbReference type="InterPro" id="IPR025110">
    <property type="entry name" value="AMP-bd_C"/>
</dbReference>
<feature type="domain" description="AMP-dependent synthetase/ligase" evidence="1">
    <location>
        <begin position="23"/>
        <end position="413"/>
    </location>
</feature>
<protein>
    <submittedName>
        <fullName evidence="4">3-[(3aS,4S,7aS)-7a-methyl-1, 5-dioxo-octahydro-1H-inden-4-yl]propanoyl:CoA ligase</fullName>
    </submittedName>
</protein>